<protein>
    <recommendedName>
        <fullName evidence="2">Single-stranded DNA-binding protein</fullName>
    </recommendedName>
</protein>
<dbReference type="PANTHER" id="PTHR10302">
    <property type="entry name" value="SINGLE-STRANDED DNA-BINDING PROTEIN"/>
    <property type="match status" value="1"/>
</dbReference>
<dbReference type="Pfam" id="PF00436">
    <property type="entry name" value="SSB"/>
    <property type="match status" value="1"/>
</dbReference>
<feature type="region of interest" description="Disordered" evidence="3">
    <location>
        <begin position="110"/>
        <end position="165"/>
    </location>
</feature>
<dbReference type="Gene3D" id="2.40.50.140">
    <property type="entry name" value="Nucleic acid-binding proteins"/>
    <property type="match status" value="1"/>
</dbReference>
<sequence>MNTFTLMAEIVTEPELRRTPDNQNAIASFLVQFDGSRADESPYRLKVVGWNNLADNIMEQYHKGDRVVIEGRLRIESFDKGTYKEKRTELTAQRIHNLGSVNLSAGVASSTASSFSSSSGQATAQPSSTGSKPPSKAASKAAPSASVPIAAPPIDNEAQYDDIPF</sequence>
<feature type="compositionally biased region" description="Low complexity" evidence="3">
    <location>
        <begin position="110"/>
        <end position="153"/>
    </location>
</feature>
<dbReference type="SUPFAM" id="SSF50249">
    <property type="entry name" value="Nucleic acid-binding proteins"/>
    <property type="match status" value="1"/>
</dbReference>
<accession>A0AAW9PVR9</accession>
<gene>
    <name evidence="4" type="ORF">V2H45_02920</name>
</gene>
<dbReference type="GO" id="GO:0009295">
    <property type="term" value="C:nucleoid"/>
    <property type="evidence" value="ECO:0007669"/>
    <property type="project" value="TreeGrafter"/>
</dbReference>
<evidence type="ECO:0000256" key="3">
    <source>
        <dbReference type="SAM" id="MobiDB-lite"/>
    </source>
</evidence>
<proteinExistence type="predicted"/>
<evidence type="ECO:0000256" key="1">
    <source>
        <dbReference type="ARBA" id="ARBA00023125"/>
    </source>
</evidence>
<reference evidence="4" key="1">
    <citation type="submission" date="2024-01" db="EMBL/GenBank/DDBJ databases">
        <title>Bank of Algae and Cyanobacteria of the Azores (BACA) strain genomes.</title>
        <authorList>
            <person name="Luz R."/>
            <person name="Cordeiro R."/>
            <person name="Fonseca A."/>
            <person name="Goncalves V."/>
        </authorList>
    </citation>
    <scope>NUCLEOTIDE SEQUENCE</scope>
    <source>
        <strain evidence="4">BACA0141</strain>
    </source>
</reference>
<comment type="caution">
    <text evidence="4">The sequence shown here is derived from an EMBL/GenBank/DDBJ whole genome shotgun (WGS) entry which is preliminary data.</text>
</comment>
<dbReference type="PROSITE" id="PS50935">
    <property type="entry name" value="SSB"/>
    <property type="match status" value="1"/>
</dbReference>
<keyword evidence="5" id="KW-1185">Reference proteome</keyword>
<dbReference type="RefSeq" id="WP_330482117.1">
    <property type="nucleotide sequence ID" value="NZ_JAZBJZ010000006.1"/>
</dbReference>
<dbReference type="Proteomes" id="UP001333818">
    <property type="component" value="Unassembled WGS sequence"/>
</dbReference>
<evidence type="ECO:0000256" key="2">
    <source>
        <dbReference type="PIRNR" id="PIRNR002070"/>
    </source>
</evidence>
<dbReference type="InterPro" id="IPR000424">
    <property type="entry name" value="Primosome_PriB/ssb"/>
</dbReference>
<dbReference type="InterPro" id="IPR012340">
    <property type="entry name" value="NA-bd_OB-fold"/>
</dbReference>
<dbReference type="InterPro" id="IPR011344">
    <property type="entry name" value="ssDNA-bd"/>
</dbReference>
<dbReference type="CDD" id="cd04496">
    <property type="entry name" value="SSB_OBF"/>
    <property type="match status" value="1"/>
</dbReference>
<dbReference type="AlphaFoldDB" id="A0AAW9PVR9"/>
<dbReference type="EMBL" id="JAZBJZ010000006">
    <property type="protein sequence ID" value="MEE3715694.1"/>
    <property type="molecule type" value="Genomic_DNA"/>
</dbReference>
<evidence type="ECO:0000313" key="4">
    <source>
        <dbReference type="EMBL" id="MEE3715694.1"/>
    </source>
</evidence>
<name>A0AAW9PVR9_9CYAN</name>
<evidence type="ECO:0000313" key="5">
    <source>
        <dbReference type="Proteomes" id="UP001333818"/>
    </source>
</evidence>
<dbReference type="PIRSF" id="PIRSF002070">
    <property type="entry name" value="SSB"/>
    <property type="match status" value="1"/>
</dbReference>
<organism evidence="4 5">
    <name type="scientific">Tumidithrix elongata BACA0141</name>
    <dbReference type="NCBI Taxonomy" id="2716417"/>
    <lineage>
        <taxon>Bacteria</taxon>
        <taxon>Bacillati</taxon>
        <taxon>Cyanobacteriota</taxon>
        <taxon>Cyanophyceae</taxon>
        <taxon>Pseudanabaenales</taxon>
        <taxon>Pseudanabaenaceae</taxon>
        <taxon>Tumidithrix</taxon>
        <taxon>Tumidithrix elongata</taxon>
    </lineage>
</organism>
<dbReference type="GO" id="GO:0003697">
    <property type="term" value="F:single-stranded DNA binding"/>
    <property type="evidence" value="ECO:0007669"/>
    <property type="project" value="InterPro"/>
</dbReference>
<dbReference type="PANTHER" id="PTHR10302:SF27">
    <property type="entry name" value="SINGLE-STRANDED DNA-BINDING PROTEIN"/>
    <property type="match status" value="1"/>
</dbReference>
<dbReference type="GO" id="GO:0006260">
    <property type="term" value="P:DNA replication"/>
    <property type="evidence" value="ECO:0007669"/>
    <property type="project" value="InterPro"/>
</dbReference>
<keyword evidence="1 2" id="KW-0238">DNA-binding</keyword>